<reference evidence="2" key="1">
    <citation type="journal article" date="2022" name="Mol. Ecol. Resour.">
        <title>The genomes of chicory, endive, great burdock and yacon provide insights into Asteraceae palaeo-polyploidization history and plant inulin production.</title>
        <authorList>
            <person name="Fan W."/>
            <person name="Wang S."/>
            <person name="Wang H."/>
            <person name="Wang A."/>
            <person name="Jiang F."/>
            <person name="Liu H."/>
            <person name="Zhao H."/>
            <person name="Xu D."/>
            <person name="Zhang Y."/>
        </authorList>
    </citation>
    <scope>NUCLEOTIDE SEQUENCE [LARGE SCALE GENOMIC DNA]</scope>
    <source>
        <strain evidence="2">cv. Niubang</strain>
    </source>
</reference>
<reference evidence="1 2" key="2">
    <citation type="journal article" date="2022" name="Mol. Ecol. Resour.">
        <title>The genomes of chicory, endive, great burdock and yacon provide insights into Asteraceae paleo-polyploidization history and plant inulin production.</title>
        <authorList>
            <person name="Fan W."/>
            <person name="Wang S."/>
            <person name="Wang H."/>
            <person name="Wang A."/>
            <person name="Jiang F."/>
            <person name="Liu H."/>
            <person name="Zhao H."/>
            <person name="Xu D."/>
            <person name="Zhang Y."/>
        </authorList>
    </citation>
    <scope>NUCLEOTIDE SEQUENCE [LARGE SCALE GENOMIC DNA]</scope>
    <source>
        <strain evidence="2">cv. Niubang</strain>
    </source>
</reference>
<protein>
    <submittedName>
        <fullName evidence="1">Uncharacterized protein</fullName>
    </submittedName>
</protein>
<organism evidence="1 2">
    <name type="scientific">Arctium lappa</name>
    <name type="common">Greater burdock</name>
    <name type="synonym">Lappa major</name>
    <dbReference type="NCBI Taxonomy" id="4217"/>
    <lineage>
        <taxon>Eukaryota</taxon>
        <taxon>Viridiplantae</taxon>
        <taxon>Streptophyta</taxon>
        <taxon>Embryophyta</taxon>
        <taxon>Tracheophyta</taxon>
        <taxon>Spermatophyta</taxon>
        <taxon>Magnoliopsida</taxon>
        <taxon>eudicotyledons</taxon>
        <taxon>Gunneridae</taxon>
        <taxon>Pentapetalae</taxon>
        <taxon>asterids</taxon>
        <taxon>campanulids</taxon>
        <taxon>Asterales</taxon>
        <taxon>Asteraceae</taxon>
        <taxon>Carduoideae</taxon>
        <taxon>Cardueae</taxon>
        <taxon>Arctiinae</taxon>
        <taxon>Arctium</taxon>
    </lineage>
</organism>
<evidence type="ECO:0000313" key="2">
    <source>
        <dbReference type="Proteomes" id="UP001055879"/>
    </source>
</evidence>
<dbReference type="Proteomes" id="UP001055879">
    <property type="component" value="Linkage Group LG06"/>
</dbReference>
<name>A0ACB9B9N0_ARCLA</name>
<evidence type="ECO:0000313" key="1">
    <source>
        <dbReference type="EMBL" id="KAI3719219.1"/>
    </source>
</evidence>
<comment type="caution">
    <text evidence="1">The sequence shown here is derived from an EMBL/GenBank/DDBJ whole genome shotgun (WGS) entry which is preliminary data.</text>
</comment>
<dbReference type="EMBL" id="CM042052">
    <property type="protein sequence ID" value="KAI3719219.1"/>
    <property type="molecule type" value="Genomic_DNA"/>
</dbReference>
<keyword evidence="2" id="KW-1185">Reference proteome</keyword>
<proteinExistence type="predicted"/>
<sequence>MKIRGFLIKQRVNSLFRRVCRRNQSPSAGYRRLDPSPRSMSKLLKWGVRLKTKAMAICSKNSGFFQQQNRPVLGKGCAPPRAAVPKGKMAVYVGQKDGDFKRVLVPVIYINHPLFGQLLREAEEEYGHNHPGGITIPCRISEFENVKTRIAAVCGCRKLLTRWRRTI</sequence>
<gene>
    <name evidence="1" type="ORF">L6452_20114</name>
</gene>
<accession>A0ACB9B9N0</accession>